<protein>
    <submittedName>
        <fullName evidence="3">Unannotated protein</fullName>
    </submittedName>
</protein>
<dbReference type="AlphaFoldDB" id="A0A6J6E9R5"/>
<feature type="transmembrane region" description="Helical" evidence="1">
    <location>
        <begin position="176"/>
        <end position="202"/>
    </location>
</feature>
<keyword evidence="1" id="KW-0812">Transmembrane</keyword>
<feature type="transmembrane region" description="Helical" evidence="1">
    <location>
        <begin position="115"/>
        <end position="133"/>
    </location>
</feature>
<organism evidence="3">
    <name type="scientific">freshwater metagenome</name>
    <dbReference type="NCBI Taxonomy" id="449393"/>
    <lineage>
        <taxon>unclassified sequences</taxon>
        <taxon>metagenomes</taxon>
        <taxon>ecological metagenomes</taxon>
    </lineage>
</organism>
<dbReference type="InterPro" id="IPR046672">
    <property type="entry name" value="DUF6542"/>
</dbReference>
<feature type="transmembrane region" description="Helical" evidence="1">
    <location>
        <begin position="90"/>
        <end position="109"/>
    </location>
</feature>
<evidence type="ECO:0000259" key="2">
    <source>
        <dbReference type="Pfam" id="PF20177"/>
    </source>
</evidence>
<dbReference type="Pfam" id="PF20177">
    <property type="entry name" value="DUF6542"/>
    <property type="match status" value="1"/>
</dbReference>
<evidence type="ECO:0000313" key="3">
    <source>
        <dbReference type="EMBL" id="CAB4572556.1"/>
    </source>
</evidence>
<proteinExistence type="predicted"/>
<feature type="domain" description="DUF6542" evidence="2">
    <location>
        <begin position="90"/>
        <end position="204"/>
    </location>
</feature>
<keyword evidence="1" id="KW-0472">Membrane</keyword>
<reference evidence="3" key="1">
    <citation type="submission" date="2020-05" db="EMBL/GenBank/DDBJ databases">
        <authorList>
            <person name="Chiriac C."/>
            <person name="Salcher M."/>
            <person name="Ghai R."/>
            <person name="Kavagutti S V."/>
        </authorList>
    </citation>
    <scope>NUCLEOTIDE SEQUENCE</scope>
</reference>
<sequence length="208" mass="23013">MSDENNRELEPRFYRAVGATGPQSEKAFPALARRREKNTEDKFADSQEIAKKVENFYKGTSPNQVITEQLTQNKERVSFSERVSWLQPPLPAKTAALLILVVPLIIGLIDVLLTGRIGIITSFAYSITLLYLAATINMRNAWDPVIAGPVAYLIVALILGQLTLSPTGSFMLKQTAMILTTLAFNAPWMVGSTAIAFAIVFLRIRRSV</sequence>
<keyword evidence="1" id="KW-1133">Transmembrane helix</keyword>
<accession>A0A6J6E9R5</accession>
<name>A0A6J6E9R5_9ZZZZ</name>
<dbReference type="EMBL" id="CAEZTU010000008">
    <property type="protein sequence ID" value="CAB4572556.1"/>
    <property type="molecule type" value="Genomic_DNA"/>
</dbReference>
<gene>
    <name evidence="3" type="ORF">UFOPK1740_00343</name>
</gene>
<feature type="transmembrane region" description="Helical" evidence="1">
    <location>
        <begin position="145"/>
        <end position="164"/>
    </location>
</feature>
<evidence type="ECO:0000256" key="1">
    <source>
        <dbReference type="SAM" id="Phobius"/>
    </source>
</evidence>